<dbReference type="InterPro" id="IPR037108">
    <property type="entry name" value="TM1727-like_C_sf"/>
</dbReference>
<dbReference type="InterPro" id="IPR036291">
    <property type="entry name" value="NAD(P)-bd_dom_sf"/>
</dbReference>
<dbReference type="Proteomes" id="UP001597387">
    <property type="component" value="Unassembled WGS sequence"/>
</dbReference>
<evidence type="ECO:0000313" key="4">
    <source>
        <dbReference type="Proteomes" id="UP001597387"/>
    </source>
</evidence>
<dbReference type="SUPFAM" id="SSF48179">
    <property type="entry name" value="6-phosphogluconate dehydrogenase C-terminal domain-like"/>
    <property type="match status" value="1"/>
</dbReference>
<dbReference type="PANTHER" id="PTHR40459">
    <property type="entry name" value="CONSERVED HYPOTHETICAL ALANINE AND LEUCINE RICH PROTEIN"/>
    <property type="match status" value="1"/>
</dbReference>
<dbReference type="RefSeq" id="WP_255904864.1">
    <property type="nucleotide sequence ID" value="NZ_JAFMZO010000004.1"/>
</dbReference>
<accession>A0ABW4ZQR0</accession>
<reference evidence="4" key="1">
    <citation type="journal article" date="2019" name="Int. J. Syst. Evol. Microbiol.">
        <title>The Global Catalogue of Microorganisms (GCM) 10K type strain sequencing project: providing services to taxonomists for standard genome sequencing and annotation.</title>
        <authorList>
            <consortium name="The Broad Institute Genomics Platform"/>
            <consortium name="The Broad Institute Genome Sequencing Center for Infectious Disease"/>
            <person name="Wu L."/>
            <person name="Ma J."/>
        </authorList>
    </citation>
    <scope>NUCLEOTIDE SEQUENCE [LARGE SCALE GENOMIC DNA]</scope>
    <source>
        <strain evidence="4">KCTC 42217</strain>
    </source>
</reference>
<feature type="domain" description="DUF2520" evidence="2">
    <location>
        <begin position="120"/>
        <end position="245"/>
    </location>
</feature>
<sequence>MRITLLGSGNVATHLGKAFKQAGHEIVEIWSRTPANAKTLAIELSTRYCGEMSLLSPNAEIYIISVSDDSIREVSAKFPFRDKILIHTAGTSELNIPGLSGVFYPVQTFSKQSPVDFSNIPIAVEGINPEVSGKLLELAGTISTKVSEISSQQRKTLHLAAVFACNFSNHLYAIADKILQSDGLEFEMIRPLIMETAKKIQTHSARSVQTGPAIRNDQITLRKHLEFLENNPALRDLYERLSQSIINFD</sequence>
<dbReference type="SUPFAM" id="SSF51735">
    <property type="entry name" value="NAD(P)-binding Rossmann-fold domains"/>
    <property type="match status" value="1"/>
</dbReference>
<gene>
    <name evidence="3" type="ORF">ACFSJU_16085</name>
</gene>
<dbReference type="Gene3D" id="1.10.1040.20">
    <property type="entry name" value="ProC-like, C-terminal domain"/>
    <property type="match status" value="1"/>
</dbReference>
<evidence type="ECO:0000259" key="2">
    <source>
        <dbReference type="Pfam" id="PF10728"/>
    </source>
</evidence>
<dbReference type="Gene3D" id="3.40.50.720">
    <property type="entry name" value="NAD(P)-binding Rossmann-like Domain"/>
    <property type="match status" value="1"/>
</dbReference>
<name>A0ABW4ZQR0_9SPHI</name>
<dbReference type="InterPro" id="IPR028939">
    <property type="entry name" value="P5C_Rdtase_cat_N"/>
</dbReference>
<feature type="domain" description="Pyrroline-5-carboxylate reductase catalytic N-terminal" evidence="1">
    <location>
        <begin position="2"/>
        <end position="88"/>
    </location>
</feature>
<proteinExistence type="predicted"/>
<evidence type="ECO:0000313" key="3">
    <source>
        <dbReference type="EMBL" id="MFD2163929.1"/>
    </source>
</evidence>
<keyword evidence="4" id="KW-1185">Reference proteome</keyword>
<protein>
    <submittedName>
        <fullName evidence="3">Rossmann-like and DUF2520 domain-containing protein</fullName>
    </submittedName>
</protein>
<dbReference type="EMBL" id="JBHUHZ010000003">
    <property type="protein sequence ID" value="MFD2163929.1"/>
    <property type="molecule type" value="Genomic_DNA"/>
</dbReference>
<organism evidence="3 4">
    <name type="scientific">Paradesertivirga mongoliensis</name>
    <dbReference type="NCBI Taxonomy" id="2100740"/>
    <lineage>
        <taxon>Bacteria</taxon>
        <taxon>Pseudomonadati</taxon>
        <taxon>Bacteroidota</taxon>
        <taxon>Sphingobacteriia</taxon>
        <taxon>Sphingobacteriales</taxon>
        <taxon>Sphingobacteriaceae</taxon>
        <taxon>Paradesertivirga</taxon>
    </lineage>
</organism>
<dbReference type="Pfam" id="PF03807">
    <property type="entry name" value="F420_oxidored"/>
    <property type="match status" value="1"/>
</dbReference>
<dbReference type="InterPro" id="IPR008927">
    <property type="entry name" value="6-PGluconate_DH-like_C_sf"/>
</dbReference>
<evidence type="ECO:0000259" key="1">
    <source>
        <dbReference type="Pfam" id="PF03807"/>
    </source>
</evidence>
<dbReference type="Pfam" id="PF10728">
    <property type="entry name" value="DUF2520"/>
    <property type="match status" value="1"/>
</dbReference>
<dbReference type="InterPro" id="IPR018931">
    <property type="entry name" value="DUF2520"/>
</dbReference>
<comment type="caution">
    <text evidence="3">The sequence shown here is derived from an EMBL/GenBank/DDBJ whole genome shotgun (WGS) entry which is preliminary data.</text>
</comment>
<dbReference type="PANTHER" id="PTHR40459:SF1">
    <property type="entry name" value="CONSERVED HYPOTHETICAL ALANINE AND LEUCINE RICH PROTEIN"/>
    <property type="match status" value="1"/>
</dbReference>